<organism evidence="1 2">
    <name type="scientific">Rhodoferax ferrireducens</name>
    <dbReference type="NCBI Taxonomy" id="192843"/>
    <lineage>
        <taxon>Bacteria</taxon>
        <taxon>Pseudomonadati</taxon>
        <taxon>Pseudomonadota</taxon>
        <taxon>Betaproteobacteria</taxon>
        <taxon>Burkholderiales</taxon>
        <taxon>Comamonadaceae</taxon>
        <taxon>Rhodoferax</taxon>
    </lineage>
</organism>
<dbReference type="AlphaFoldDB" id="A0A1W9KVX3"/>
<accession>A0A1W9KVX3</accession>
<proteinExistence type="predicted"/>
<protein>
    <recommendedName>
        <fullName evidence="3">Phosphoglycerate mutase</fullName>
    </recommendedName>
</protein>
<comment type="caution">
    <text evidence="1">The sequence shown here is derived from an EMBL/GenBank/DDBJ whole genome shotgun (WGS) entry which is preliminary data.</text>
</comment>
<dbReference type="EMBL" id="MTEI01000004">
    <property type="protein sequence ID" value="OQW88303.1"/>
    <property type="molecule type" value="Genomic_DNA"/>
</dbReference>
<name>A0A1W9KVX3_9BURK</name>
<evidence type="ECO:0000313" key="2">
    <source>
        <dbReference type="Proteomes" id="UP000192505"/>
    </source>
</evidence>
<dbReference type="Proteomes" id="UP000192505">
    <property type="component" value="Unassembled WGS sequence"/>
</dbReference>
<reference evidence="1 2" key="1">
    <citation type="submission" date="2017-01" db="EMBL/GenBank/DDBJ databases">
        <title>Novel large sulfur bacteria in the metagenomes of groundwater-fed chemosynthetic microbial mats in the Lake Huron basin.</title>
        <authorList>
            <person name="Sharrar A.M."/>
            <person name="Flood B.E."/>
            <person name="Bailey J.V."/>
            <person name="Jones D.S."/>
            <person name="Biddanda B."/>
            <person name="Ruberg S.A."/>
            <person name="Marcus D.N."/>
            <person name="Dick G.J."/>
        </authorList>
    </citation>
    <scope>NUCLEOTIDE SEQUENCE [LARGE SCALE GENOMIC DNA]</scope>
    <source>
        <strain evidence="1">A7</strain>
    </source>
</reference>
<evidence type="ECO:0000313" key="1">
    <source>
        <dbReference type="EMBL" id="OQW88303.1"/>
    </source>
</evidence>
<evidence type="ECO:0008006" key="3">
    <source>
        <dbReference type="Google" id="ProtNLM"/>
    </source>
</evidence>
<gene>
    <name evidence="1" type="ORF">BWK72_08390</name>
</gene>
<sequence>MPAMHLIIPYAASLSQGYADALAALPLPHLQKLLARLTPQPPDNGDEFSLSPPHERALARAWGLNAADGQAPWAALQARQSGLAAGGSNAWAFITLCHWKLNTGQVTMSQLPLPALSDAQSEALLQDMRPYFEEDGITLHPDGQPGRWLAQSDLFTGLASASTDRVVGRDLAVWMTTGPEAAPLRRLQNEMQMLLYTHPVNDARETLNLTPVNSFWLHGSGALPAGYQPPAESARPRVIDRLKPLALAEDWPAWAQAWKEIDATQLPELLARASRGEPVQLTLCGERSSQCWQAQAQPVWQKLKGFFASQPLSVLLEKL</sequence>